<dbReference type="GO" id="GO:0003676">
    <property type="term" value="F:nucleic acid binding"/>
    <property type="evidence" value="ECO:0007669"/>
    <property type="project" value="InterPro"/>
</dbReference>
<evidence type="ECO:0008006" key="4">
    <source>
        <dbReference type="Google" id="ProtNLM"/>
    </source>
</evidence>
<protein>
    <recommendedName>
        <fullName evidence="4">CCHC-type domain-containing protein</fullName>
    </recommendedName>
</protein>
<dbReference type="InterPro" id="IPR036875">
    <property type="entry name" value="Znf_CCHC_sf"/>
</dbReference>
<feature type="compositionally biased region" description="Low complexity" evidence="1">
    <location>
        <begin position="74"/>
        <end position="89"/>
    </location>
</feature>
<keyword evidence="3" id="KW-1185">Reference proteome</keyword>
<dbReference type="EMBL" id="DS028123">
    <property type="protein sequence ID" value="EEY68125.1"/>
    <property type="molecule type" value="Genomic_DNA"/>
</dbReference>
<evidence type="ECO:0000256" key="1">
    <source>
        <dbReference type="SAM" id="MobiDB-lite"/>
    </source>
</evidence>
<feature type="region of interest" description="Disordered" evidence="1">
    <location>
        <begin position="67"/>
        <end position="95"/>
    </location>
</feature>
<proteinExistence type="predicted"/>
<organism evidence="2 3">
    <name type="scientific">Phytophthora infestans (strain T30-4)</name>
    <name type="common">Potato late blight agent</name>
    <dbReference type="NCBI Taxonomy" id="403677"/>
    <lineage>
        <taxon>Eukaryota</taxon>
        <taxon>Sar</taxon>
        <taxon>Stramenopiles</taxon>
        <taxon>Oomycota</taxon>
        <taxon>Peronosporomycetes</taxon>
        <taxon>Peronosporales</taxon>
        <taxon>Peronosporaceae</taxon>
        <taxon>Phytophthora</taxon>
    </lineage>
</organism>
<gene>
    <name evidence="2" type="ORF">PITG_04501</name>
</gene>
<dbReference type="RefSeq" id="XP_002905284.1">
    <property type="nucleotide sequence ID" value="XM_002905238.1"/>
</dbReference>
<dbReference type="VEuPathDB" id="FungiDB:PITG_04501"/>
<evidence type="ECO:0000313" key="3">
    <source>
        <dbReference type="Proteomes" id="UP000006643"/>
    </source>
</evidence>
<sequence length="95" mass="9587">MAAVVSTVVATAADEGLTVTAALTVDVGLAEAEAERKAESKCSYCGEVDHWWRECARRLVDEQALGATQPTPLAASSNQGGGSAATATPPTAPGN</sequence>
<dbReference type="AlphaFoldDB" id="D0N1E6"/>
<evidence type="ECO:0000313" key="2">
    <source>
        <dbReference type="EMBL" id="EEY68125.1"/>
    </source>
</evidence>
<dbReference type="KEGG" id="pif:PITG_04501"/>
<dbReference type="HOGENOM" id="CLU_2377352_0_0_1"/>
<dbReference type="Proteomes" id="UP000006643">
    <property type="component" value="Unassembled WGS sequence"/>
</dbReference>
<dbReference type="GeneID" id="9475501"/>
<dbReference type="SUPFAM" id="SSF57756">
    <property type="entry name" value="Retrovirus zinc finger-like domains"/>
    <property type="match status" value="1"/>
</dbReference>
<accession>D0N1E6</accession>
<reference evidence="3" key="1">
    <citation type="journal article" date="2009" name="Nature">
        <title>Genome sequence and analysis of the Irish potato famine pathogen Phytophthora infestans.</title>
        <authorList>
            <consortium name="The Broad Institute Genome Sequencing Platform"/>
            <person name="Haas B.J."/>
            <person name="Kamoun S."/>
            <person name="Zody M.C."/>
            <person name="Jiang R.H."/>
            <person name="Handsaker R.E."/>
            <person name="Cano L.M."/>
            <person name="Grabherr M."/>
            <person name="Kodira C.D."/>
            <person name="Raffaele S."/>
            <person name="Torto-Alalibo T."/>
            <person name="Bozkurt T.O."/>
            <person name="Ah-Fong A.M."/>
            <person name="Alvarado L."/>
            <person name="Anderson V.L."/>
            <person name="Armstrong M.R."/>
            <person name="Avrova A."/>
            <person name="Baxter L."/>
            <person name="Beynon J."/>
            <person name="Boevink P.C."/>
            <person name="Bollmann S.R."/>
            <person name="Bos J.I."/>
            <person name="Bulone V."/>
            <person name="Cai G."/>
            <person name="Cakir C."/>
            <person name="Carrington J.C."/>
            <person name="Chawner M."/>
            <person name="Conti L."/>
            <person name="Costanzo S."/>
            <person name="Ewan R."/>
            <person name="Fahlgren N."/>
            <person name="Fischbach M.A."/>
            <person name="Fugelstad J."/>
            <person name="Gilroy E.M."/>
            <person name="Gnerre S."/>
            <person name="Green P.J."/>
            <person name="Grenville-Briggs L.J."/>
            <person name="Griffith J."/>
            <person name="Grunwald N.J."/>
            <person name="Horn K."/>
            <person name="Horner N.R."/>
            <person name="Hu C.H."/>
            <person name="Huitema E."/>
            <person name="Jeong D.H."/>
            <person name="Jones A.M."/>
            <person name="Jones J.D."/>
            <person name="Jones R.W."/>
            <person name="Karlsson E.K."/>
            <person name="Kunjeti S.G."/>
            <person name="Lamour K."/>
            <person name="Liu Z."/>
            <person name="Ma L."/>
            <person name="Maclean D."/>
            <person name="Chibucos M.C."/>
            <person name="McDonald H."/>
            <person name="McWalters J."/>
            <person name="Meijer H.J."/>
            <person name="Morgan W."/>
            <person name="Morris P.F."/>
            <person name="Munro C.A."/>
            <person name="O'Neill K."/>
            <person name="Ospina-Giraldo M."/>
            <person name="Pinzon A."/>
            <person name="Pritchard L."/>
            <person name="Ramsahoye B."/>
            <person name="Ren Q."/>
            <person name="Restrepo S."/>
            <person name="Roy S."/>
            <person name="Sadanandom A."/>
            <person name="Savidor A."/>
            <person name="Schornack S."/>
            <person name="Schwartz D.C."/>
            <person name="Schumann U.D."/>
            <person name="Schwessinger B."/>
            <person name="Seyer L."/>
            <person name="Sharpe T."/>
            <person name="Silvar C."/>
            <person name="Song J."/>
            <person name="Studholme D.J."/>
            <person name="Sykes S."/>
            <person name="Thines M."/>
            <person name="van de Vondervoort P.J."/>
            <person name="Phuntumart V."/>
            <person name="Wawra S."/>
            <person name="Weide R."/>
            <person name="Win J."/>
            <person name="Young C."/>
            <person name="Zhou S."/>
            <person name="Fry W."/>
            <person name="Meyers B.C."/>
            <person name="van West P."/>
            <person name="Ristaino J."/>
            <person name="Govers F."/>
            <person name="Birch P.R."/>
            <person name="Whisson S.C."/>
            <person name="Judelson H.S."/>
            <person name="Nusbaum C."/>
        </authorList>
    </citation>
    <scope>NUCLEOTIDE SEQUENCE [LARGE SCALE GENOMIC DNA]</scope>
    <source>
        <strain evidence="3">T30-4</strain>
    </source>
</reference>
<dbReference type="InParanoid" id="D0N1E6"/>
<dbReference type="GO" id="GO:0008270">
    <property type="term" value="F:zinc ion binding"/>
    <property type="evidence" value="ECO:0007669"/>
    <property type="project" value="InterPro"/>
</dbReference>
<name>D0N1E6_PHYIT</name>